<dbReference type="PANTHER" id="PTHR32309">
    <property type="entry name" value="TYROSINE-PROTEIN KINASE"/>
    <property type="match status" value="1"/>
</dbReference>
<evidence type="ECO:0000256" key="1">
    <source>
        <dbReference type="SAM" id="Coils"/>
    </source>
</evidence>
<feature type="transmembrane region" description="Helical" evidence="2">
    <location>
        <begin position="352"/>
        <end position="373"/>
    </location>
</feature>
<feature type="coiled-coil region" evidence="1">
    <location>
        <begin position="180"/>
        <end position="214"/>
    </location>
</feature>
<dbReference type="RefSeq" id="WP_021697719.1">
    <property type="nucleotide sequence ID" value="NZ_BATC01000033.1"/>
</dbReference>
<dbReference type="EMBL" id="BATC01000033">
    <property type="protein sequence ID" value="GAD59625.1"/>
    <property type="molecule type" value="Genomic_DNA"/>
</dbReference>
<dbReference type="GO" id="GO:0005886">
    <property type="term" value="C:plasma membrane"/>
    <property type="evidence" value="ECO:0007669"/>
    <property type="project" value="TreeGrafter"/>
</dbReference>
<dbReference type="AlphaFoldDB" id="A0A8E0NC35"/>
<gene>
    <name evidence="3" type="ORF">MBEBAB_1875</name>
</gene>
<evidence type="ECO:0000313" key="3">
    <source>
        <dbReference type="EMBL" id="GAD59625.1"/>
    </source>
</evidence>
<dbReference type="GO" id="GO:0004713">
    <property type="term" value="F:protein tyrosine kinase activity"/>
    <property type="evidence" value="ECO:0007669"/>
    <property type="project" value="TreeGrafter"/>
</dbReference>
<evidence type="ECO:0000256" key="2">
    <source>
        <dbReference type="SAM" id="Phobius"/>
    </source>
</evidence>
<organism evidence="3 4">
    <name type="scientific">Brevundimonas abyssalis TAR-001</name>
    <dbReference type="NCBI Taxonomy" id="1391729"/>
    <lineage>
        <taxon>Bacteria</taxon>
        <taxon>Pseudomonadati</taxon>
        <taxon>Pseudomonadota</taxon>
        <taxon>Alphaproteobacteria</taxon>
        <taxon>Caulobacterales</taxon>
        <taxon>Caulobacteraceae</taxon>
        <taxon>Brevundimonas</taxon>
    </lineage>
</organism>
<keyword evidence="2" id="KW-1133">Transmembrane helix</keyword>
<dbReference type="OrthoDB" id="1523414at2"/>
<keyword evidence="2" id="KW-0812">Transmembrane</keyword>
<comment type="caution">
    <text evidence="3">The sequence shown here is derived from an EMBL/GenBank/DDBJ whole genome shotgun (WGS) entry which is preliminary data.</text>
</comment>
<feature type="transmembrane region" description="Helical" evidence="2">
    <location>
        <begin position="21"/>
        <end position="43"/>
    </location>
</feature>
<dbReference type="InterPro" id="IPR050445">
    <property type="entry name" value="Bact_polysacc_biosynth/exp"/>
</dbReference>
<reference evidence="4" key="1">
    <citation type="journal article" date="2013" name="Genome Announc.">
        <title>Draft Genome Sequence of the Dimorphic Prosthecate Bacterium Brevundimonas abyssalis TAR-001T.</title>
        <authorList>
            <person name="Tsubouchi T."/>
            <person name="Nishi S."/>
            <person name="Usui K."/>
            <person name="Shimane Y."/>
            <person name="Takaki Y."/>
            <person name="Maruyama T."/>
            <person name="Hatada Y."/>
        </authorList>
    </citation>
    <scope>NUCLEOTIDE SEQUENCE [LARGE SCALE GENOMIC DNA]</scope>
    <source>
        <strain evidence="4">TAR-001</strain>
    </source>
</reference>
<protein>
    <submittedName>
        <fullName evidence="3">Capsule polysaccharide export inner-membrane protein</fullName>
    </submittedName>
</protein>
<dbReference type="PANTHER" id="PTHR32309:SF13">
    <property type="entry name" value="FERRIC ENTEROBACTIN TRANSPORT PROTEIN FEPE"/>
    <property type="match status" value="1"/>
</dbReference>
<accession>A0A8E0NC35</accession>
<keyword evidence="1" id="KW-0175">Coiled coil</keyword>
<name>A0A8E0NC35_9CAUL</name>
<dbReference type="Proteomes" id="UP000016569">
    <property type="component" value="Unassembled WGS sequence"/>
</dbReference>
<keyword evidence="2" id="KW-0472">Membrane</keyword>
<sequence>MTTIEVPANKGLDKTRRRRTILARSAILFILGPTILYALYLLLLAPAQYQTSTSFAVRGAEAAPMDALGVLGISAPTSNTLDARIVEEYIRSHAMVEGLRERYAFNEAYARFSLDPLSILPPGADRERATRFWRDKVRVRHDPASQSAHVEVSAYTPEDSLRLSQGVLTLSEELVNRMSDRAMTDLIEAAEREIERKREEYEAARDRLAEYQGQRFSGVDVATPAQQAMALVGSLDSQLAQKRTELATMSQTYQPDAPQLTGLRREIAALEAERARAVQRAMSTPGEQASGRQIEAQAVLMDYEFAQQAYTTALQAAESVRRQSINDRKYVVAYVPPREPEQSNWWRRLGNVFAVLIGSALLWGVGALIYSIIRDHME</sequence>
<evidence type="ECO:0000313" key="4">
    <source>
        <dbReference type="Proteomes" id="UP000016569"/>
    </source>
</evidence>
<keyword evidence="4" id="KW-1185">Reference proteome</keyword>
<proteinExistence type="predicted"/>